<dbReference type="FunCoup" id="A0A1V9XBY8">
    <property type="interactions" value="1558"/>
</dbReference>
<dbReference type="Pfam" id="PF14559">
    <property type="entry name" value="TPR_19"/>
    <property type="match status" value="1"/>
</dbReference>
<organism evidence="2 3">
    <name type="scientific">Tropilaelaps mercedesae</name>
    <dbReference type="NCBI Taxonomy" id="418985"/>
    <lineage>
        <taxon>Eukaryota</taxon>
        <taxon>Metazoa</taxon>
        <taxon>Ecdysozoa</taxon>
        <taxon>Arthropoda</taxon>
        <taxon>Chelicerata</taxon>
        <taxon>Arachnida</taxon>
        <taxon>Acari</taxon>
        <taxon>Parasitiformes</taxon>
        <taxon>Mesostigmata</taxon>
        <taxon>Gamasina</taxon>
        <taxon>Dermanyssoidea</taxon>
        <taxon>Laelapidae</taxon>
        <taxon>Tropilaelaps</taxon>
    </lineage>
</organism>
<dbReference type="GO" id="GO:0070129">
    <property type="term" value="P:regulation of mitochondrial translation"/>
    <property type="evidence" value="ECO:0007669"/>
    <property type="project" value="TreeGrafter"/>
</dbReference>
<dbReference type="STRING" id="418985.A0A1V9XBY8"/>
<evidence type="ECO:0000313" key="2">
    <source>
        <dbReference type="EMBL" id="OQR71027.1"/>
    </source>
</evidence>
<dbReference type="GO" id="GO:0003730">
    <property type="term" value="F:mRNA 3'-UTR binding"/>
    <property type="evidence" value="ECO:0007669"/>
    <property type="project" value="TreeGrafter"/>
</dbReference>
<dbReference type="PANTHER" id="PTHR46669:SF1">
    <property type="entry name" value="LEUCINE-RICH PPR MOTIF-CONTAINING PROTEIN, MITOCHONDRIAL"/>
    <property type="match status" value="1"/>
</dbReference>
<keyword evidence="3" id="KW-1185">Reference proteome</keyword>
<dbReference type="InterPro" id="IPR002885">
    <property type="entry name" value="PPR_rpt"/>
</dbReference>
<dbReference type="OrthoDB" id="185373at2759"/>
<protein>
    <recommendedName>
        <fullName evidence="4">Leucine-rich PPR motif-containing protein</fullName>
    </recommendedName>
</protein>
<dbReference type="GO" id="GO:0005739">
    <property type="term" value="C:mitochondrion"/>
    <property type="evidence" value="ECO:0007669"/>
    <property type="project" value="TreeGrafter"/>
</dbReference>
<accession>A0A1V9XBY8</accession>
<dbReference type="InterPro" id="IPR033490">
    <property type="entry name" value="LRP130"/>
</dbReference>
<evidence type="ECO:0008006" key="4">
    <source>
        <dbReference type="Google" id="ProtNLM"/>
    </source>
</evidence>
<dbReference type="Gene3D" id="1.25.40.10">
    <property type="entry name" value="Tetratricopeptide repeat domain"/>
    <property type="match status" value="3"/>
</dbReference>
<name>A0A1V9XBY8_9ACAR</name>
<dbReference type="SUPFAM" id="SSF48452">
    <property type="entry name" value="TPR-like"/>
    <property type="match status" value="1"/>
</dbReference>
<feature type="repeat" description="PPR" evidence="1">
    <location>
        <begin position="216"/>
        <end position="250"/>
    </location>
</feature>
<dbReference type="GO" id="GO:0005634">
    <property type="term" value="C:nucleus"/>
    <property type="evidence" value="ECO:0007669"/>
    <property type="project" value="TreeGrafter"/>
</dbReference>
<comment type="caution">
    <text evidence="2">The sequence shown here is derived from an EMBL/GenBank/DDBJ whole genome shotgun (WGS) entry which is preliminary data.</text>
</comment>
<evidence type="ECO:0000256" key="1">
    <source>
        <dbReference type="PROSITE-ProRule" id="PRU00708"/>
    </source>
</evidence>
<gene>
    <name evidence="2" type="ORF">BIW11_11252</name>
</gene>
<evidence type="ECO:0000313" key="3">
    <source>
        <dbReference type="Proteomes" id="UP000192247"/>
    </source>
</evidence>
<dbReference type="Pfam" id="PF13812">
    <property type="entry name" value="PPR_3"/>
    <property type="match status" value="1"/>
</dbReference>
<dbReference type="PROSITE" id="PS51375">
    <property type="entry name" value="PPR"/>
    <property type="match status" value="1"/>
</dbReference>
<dbReference type="Proteomes" id="UP000192247">
    <property type="component" value="Unassembled WGS sequence"/>
</dbReference>
<proteinExistence type="predicted"/>
<dbReference type="InParanoid" id="A0A1V9XBY8"/>
<sequence>MSSAMRMLGLASRVCKTRAHLAQHSRTLVSNCARSPARYMSSSVAALNVQSRYGAMTRPADQSRATRTVVDETLRKMDLFARRSGRVNLLSIREAIKGAQEQGRLSCTQTSQLLRATGCYLRECAPEARSALTDVVWKLADHQNLDISHYNALLQAYLDNGTSFDPQEFLVMVKDAGIVPNRVTYQRLIQRFCDLGDVIGATKVLEFMKAEQLPISEHVFNALVKGHLLAGDETSARKIIDMMGTSGLPPTGDTYVALACGLAETGETEKAFEAMKSCRLTDEQVIRVAKSFALKNNLESMRAATELMPRAVGFIQDVVNACLELLALKKYPAARIVFDAIPFDPSNVPTGDFFIAQMVRSGLPVEEVTTLCRELKEKNMHNNGIETALKTALFSGDRSTAFEYVRLMPEHGIPMRAHFFFPMLCKSADETELLETLRNIFSIDGPVVEETLNDFVLPRINFDDPSEVVRKLKDAGCALSFAVTSCAKYLLRHGRLEECHQLLKNTDHCTLHRQLAPLAAKAAKPANLNIAFELLHRLMQGPLQPWQNDTEHDLVGSFLNALPDAALQKAIRVAAETALPIGETQFGHLLKRSANAKQLSNNVVPDNELEYGLEPRPAIERKTPSQLEEELAALEGRGESGQAVAIRLLSAYCREKQVDKVEQMLQKLAGRKLPAGALALLIDLNVFKGDVDTALKFYREAKDQYFSIDSTKLISLATLAVSEGRLAEAKDILAQNLSKTSESQLQRSAVSLIKATVDKYGVDEALKMVDEYVAKFVPIVNVILSPIMRHVLESGDLSASVELFKNIASRYRLTPLKNELCLKLITDDNTKELYNIHEIATELYGHSKACVDLALAYVESGQIDKARALLQDLPRRVPESRVQFLCEWMVERGNVDTLSAFASLLGEFGYAKDNLYHELIRCHCRNDDVDKALEQWTKAQEENVILSNRTLRYLAEMLERNGREVPFVVPSDDEWQGMTLGQGDTSFLSLLRKSSLDTALAFREQAISEGRPLHMMEESELINALVEANQLERAFQILRETLQKRNGIRKYPRSRTVRLLLSTMAQEGMVEQIKSLEPLLNENLFKLFAYHDTLCQAYVCANRASEYLDILEKLPSAVSVGYGWANTILEKSPECLERILATAKRFASEANDYSLLSSVWMRFFADGDYVKADAMLADYPQILEQPVIQVNKILTKVRETGDVTISDRLLATLKNSQAKRVYALVLSQHIDVLVKNGQTEAAEERLKQECADGLNINLCSYRVLENLKKELRLHGKEAEFELPLRTRA</sequence>
<dbReference type="PANTHER" id="PTHR46669">
    <property type="entry name" value="LEUCINE-RICH PPR MOTIF-CONTAINING PROTEIN, MITOCHONDRIAL"/>
    <property type="match status" value="1"/>
</dbReference>
<dbReference type="InterPro" id="IPR011990">
    <property type="entry name" value="TPR-like_helical_dom_sf"/>
</dbReference>
<dbReference type="EMBL" id="MNPL01015551">
    <property type="protein sequence ID" value="OQR71027.1"/>
    <property type="molecule type" value="Genomic_DNA"/>
</dbReference>
<dbReference type="Pfam" id="PF01535">
    <property type="entry name" value="PPR"/>
    <property type="match status" value="2"/>
</dbReference>
<reference evidence="2 3" key="1">
    <citation type="journal article" date="2017" name="Gigascience">
        <title>Draft genome of the honey bee ectoparasitic mite, Tropilaelaps mercedesae, is shaped by the parasitic life history.</title>
        <authorList>
            <person name="Dong X."/>
            <person name="Armstrong S.D."/>
            <person name="Xia D."/>
            <person name="Makepeace B.L."/>
            <person name="Darby A.C."/>
            <person name="Kadowaki T."/>
        </authorList>
    </citation>
    <scope>NUCLEOTIDE SEQUENCE [LARGE SCALE GENOMIC DNA]</scope>
    <source>
        <strain evidence="2">Wuxi-XJTLU</strain>
    </source>
</reference>